<keyword evidence="4" id="KW-1185">Reference proteome</keyword>
<accession>A0A7U2F4K3</accession>
<keyword evidence="1" id="KW-0175">Coiled coil</keyword>
<dbReference type="AlphaFoldDB" id="A0A7U2F4K3"/>
<keyword evidence="2" id="KW-0812">Transmembrane</keyword>
<gene>
    <name evidence="3" type="ORF">JI435_013280</name>
</gene>
<name>A0A7U2F4K3_PHANO</name>
<proteinExistence type="predicted"/>
<evidence type="ECO:0000313" key="4">
    <source>
        <dbReference type="Proteomes" id="UP000663193"/>
    </source>
</evidence>
<evidence type="ECO:0000256" key="1">
    <source>
        <dbReference type="SAM" id="Coils"/>
    </source>
</evidence>
<protein>
    <submittedName>
        <fullName evidence="3">Uncharacterized protein</fullName>
    </submittedName>
</protein>
<feature type="coiled-coil region" evidence="1">
    <location>
        <begin position="213"/>
        <end position="258"/>
    </location>
</feature>
<dbReference type="Proteomes" id="UP000663193">
    <property type="component" value="Chromosome 6"/>
</dbReference>
<reference evidence="4" key="1">
    <citation type="journal article" date="2021" name="BMC Genomics">
        <title>Chromosome-level genome assembly and manually-curated proteome of model necrotroph Parastagonospora nodorum Sn15 reveals a genome-wide trove of candidate effector homologs, and redundancy of virulence-related functions within an accessory chromosome.</title>
        <authorList>
            <person name="Bertazzoni S."/>
            <person name="Jones D.A.B."/>
            <person name="Phan H.T."/>
            <person name="Tan K.-C."/>
            <person name="Hane J.K."/>
        </authorList>
    </citation>
    <scope>NUCLEOTIDE SEQUENCE [LARGE SCALE GENOMIC DNA]</scope>
    <source>
        <strain evidence="4">SN15 / ATCC MYA-4574 / FGSC 10173)</strain>
    </source>
</reference>
<dbReference type="EMBL" id="CP069028">
    <property type="protein sequence ID" value="QRC96409.1"/>
    <property type="molecule type" value="Genomic_DNA"/>
</dbReference>
<organism evidence="3 4">
    <name type="scientific">Phaeosphaeria nodorum (strain SN15 / ATCC MYA-4574 / FGSC 10173)</name>
    <name type="common">Glume blotch fungus</name>
    <name type="synonym">Parastagonospora nodorum</name>
    <dbReference type="NCBI Taxonomy" id="321614"/>
    <lineage>
        <taxon>Eukaryota</taxon>
        <taxon>Fungi</taxon>
        <taxon>Dikarya</taxon>
        <taxon>Ascomycota</taxon>
        <taxon>Pezizomycotina</taxon>
        <taxon>Dothideomycetes</taxon>
        <taxon>Pleosporomycetidae</taxon>
        <taxon>Pleosporales</taxon>
        <taxon>Pleosporineae</taxon>
        <taxon>Phaeosphaeriaceae</taxon>
        <taxon>Parastagonospora</taxon>
    </lineage>
</organism>
<dbReference type="VEuPathDB" id="FungiDB:JI435_013280"/>
<evidence type="ECO:0000313" key="3">
    <source>
        <dbReference type="EMBL" id="QRC96409.1"/>
    </source>
</evidence>
<feature type="transmembrane region" description="Helical" evidence="2">
    <location>
        <begin position="181"/>
        <end position="202"/>
    </location>
</feature>
<keyword evidence="2" id="KW-1133">Transmembrane helix</keyword>
<keyword evidence="2" id="KW-0472">Membrane</keyword>
<sequence>MTMFYACAQYYQYGGSTPPSKSKWFWTAAKDEAFKHGYSTHTTDTFASTLLQTLAVPTTTVNSGTTTTITVTPSVSTETITSTSIATNWRTESLTSTITSTSTATNWLTESSTSTTTIKSCTSTVHPFARTVTQSVSVDITTTETSTFKPTFTKTITETAQPTKTVYSDSSPPGLLHSNTWFPYVFYLVFALALGYCARLQYQLSRFKKSKLYKEHEDKKKEMQEKWEEARKEVRVKAKEVMRREKKANDKEQKIQQEITQIKSDADLKVAEASRKLNSLKPKLELLGDIISDDGVEIPDVTSVSLSLEDFEEALTKWLELSRPSLQSRHLMTK</sequence>
<evidence type="ECO:0000256" key="2">
    <source>
        <dbReference type="SAM" id="Phobius"/>
    </source>
</evidence>